<comment type="caution">
    <text evidence="6">The sequence shown here is derived from an EMBL/GenBank/DDBJ whole genome shotgun (WGS) entry which is preliminary data.</text>
</comment>
<keyword evidence="3 5" id="KW-1133">Transmembrane helix</keyword>
<name>A0AAN9T7B4_9HEMI</name>
<dbReference type="InterPro" id="IPR005828">
    <property type="entry name" value="MFS_sugar_transport-like"/>
</dbReference>
<feature type="transmembrane region" description="Helical" evidence="5">
    <location>
        <begin position="275"/>
        <end position="295"/>
    </location>
</feature>
<gene>
    <name evidence="6" type="ORF">V9T40_011562</name>
</gene>
<dbReference type="InterPro" id="IPR050549">
    <property type="entry name" value="MFS_Trehalose_Transporter"/>
</dbReference>
<sequence length="507" mass="58506">MGDVEDVVEEGALSEADVEFEDKYTDFKSQFRALVLSIARQLYCSCSVMMFPVLSQIYISVERETPPIDVDLDPDHKYYQYDREHFAEIVFDRGLLTPSITGFIIGGILLRFIGRKYTIILTNFLHVVLLSYAFLSGVEEIYPYNLSFANAFVRQMGYMSFFIYLAEITSPTFRAFFMGFYVLNDNVAGIKVDTARNEGTVNEMLRDMTVITSLSFLLAIFTPETPFWLTLKGNPENAEEIFTWIRAGYSDMDEFNQMLSTVEDYSGDKRILKRILSQTFIMGFIFSILLILCGFNPCKLMEVVLHDNYSQETMTQQENKDLYQIVTEQVKYLARNRMYGVVFFLVFNFILPRKLIYVMSYSLGILIVVVERYQLGSTDTLTQFSSYCLMPPYLGTTSLQHILAVEMFPTTLREIGLVARSIFNVFYLYAQDFGTIPYEYFPLRWINLPLYYALFFISLIGIPFLLIFMPETKNTNIYELDKVISDLPGEDFTSVDGENAVGESEEN</sequence>
<keyword evidence="7" id="KW-1185">Reference proteome</keyword>
<evidence type="ECO:0000256" key="5">
    <source>
        <dbReference type="SAM" id="Phobius"/>
    </source>
</evidence>
<dbReference type="AlphaFoldDB" id="A0AAN9T7B4"/>
<dbReference type="GO" id="GO:0016020">
    <property type="term" value="C:membrane"/>
    <property type="evidence" value="ECO:0007669"/>
    <property type="project" value="UniProtKB-SubCell"/>
</dbReference>
<dbReference type="SUPFAM" id="SSF103473">
    <property type="entry name" value="MFS general substrate transporter"/>
    <property type="match status" value="1"/>
</dbReference>
<dbReference type="InterPro" id="IPR036259">
    <property type="entry name" value="MFS_trans_sf"/>
</dbReference>
<feature type="transmembrane region" description="Helical" evidence="5">
    <location>
        <begin position="95"/>
        <end position="113"/>
    </location>
</feature>
<feature type="transmembrane region" description="Helical" evidence="5">
    <location>
        <begin position="120"/>
        <end position="138"/>
    </location>
</feature>
<feature type="transmembrane region" description="Helical" evidence="5">
    <location>
        <begin position="158"/>
        <end position="183"/>
    </location>
</feature>
<dbReference type="GO" id="GO:0022857">
    <property type="term" value="F:transmembrane transporter activity"/>
    <property type="evidence" value="ECO:0007669"/>
    <property type="project" value="InterPro"/>
</dbReference>
<feature type="transmembrane region" description="Helical" evidence="5">
    <location>
        <begin position="450"/>
        <end position="469"/>
    </location>
</feature>
<evidence type="ECO:0000256" key="1">
    <source>
        <dbReference type="ARBA" id="ARBA00004370"/>
    </source>
</evidence>
<dbReference type="PANTHER" id="PTHR48021">
    <property type="match status" value="1"/>
</dbReference>
<dbReference type="Gene3D" id="1.20.1250.20">
    <property type="entry name" value="MFS general substrate transporter like domains"/>
    <property type="match status" value="1"/>
</dbReference>
<dbReference type="Proteomes" id="UP001367676">
    <property type="component" value="Unassembled WGS sequence"/>
</dbReference>
<organism evidence="6 7">
    <name type="scientific">Parthenolecanium corni</name>
    <dbReference type="NCBI Taxonomy" id="536013"/>
    <lineage>
        <taxon>Eukaryota</taxon>
        <taxon>Metazoa</taxon>
        <taxon>Ecdysozoa</taxon>
        <taxon>Arthropoda</taxon>
        <taxon>Hexapoda</taxon>
        <taxon>Insecta</taxon>
        <taxon>Pterygota</taxon>
        <taxon>Neoptera</taxon>
        <taxon>Paraneoptera</taxon>
        <taxon>Hemiptera</taxon>
        <taxon>Sternorrhyncha</taxon>
        <taxon>Coccoidea</taxon>
        <taxon>Coccidae</taxon>
        <taxon>Parthenolecanium</taxon>
    </lineage>
</organism>
<evidence type="ECO:0000256" key="3">
    <source>
        <dbReference type="ARBA" id="ARBA00022989"/>
    </source>
</evidence>
<protein>
    <submittedName>
        <fullName evidence="6">Uncharacterized protein</fullName>
    </submittedName>
</protein>
<reference evidence="6 7" key="1">
    <citation type="submission" date="2024-03" db="EMBL/GenBank/DDBJ databases">
        <title>Adaptation during the transition from Ophiocordyceps entomopathogen to insect associate is accompanied by gene loss and intensified selection.</title>
        <authorList>
            <person name="Ward C.M."/>
            <person name="Onetto C.A."/>
            <person name="Borneman A.R."/>
        </authorList>
    </citation>
    <scope>NUCLEOTIDE SEQUENCE [LARGE SCALE GENOMIC DNA]</scope>
    <source>
        <strain evidence="6">AWRI1</strain>
        <tissue evidence="6">Single Adult Female</tissue>
    </source>
</reference>
<evidence type="ECO:0000313" key="6">
    <source>
        <dbReference type="EMBL" id="KAK7574371.1"/>
    </source>
</evidence>
<accession>A0AAN9T7B4</accession>
<dbReference type="PANTHER" id="PTHR48021:SF1">
    <property type="entry name" value="GH07001P-RELATED"/>
    <property type="match status" value="1"/>
</dbReference>
<keyword evidence="4 5" id="KW-0472">Membrane</keyword>
<dbReference type="Pfam" id="PF00083">
    <property type="entry name" value="Sugar_tr"/>
    <property type="match status" value="1"/>
</dbReference>
<proteinExistence type="predicted"/>
<dbReference type="EMBL" id="JBBCAQ010000037">
    <property type="protein sequence ID" value="KAK7574371.1"/>
    <property type="molecule type" value="Genomic_DNA"/>
</dbReference>
<keyword evidence="2 5" id="KW-0812">Transmembrane</keyword>
<evidence type="ECO:0000256" key="4">
    <source>
        <dbReference type="ARBA" id="ARBA00023136"/>
    </source>
</evidence>
<comment type="subcellular location">
    <subcellularLocation>
        <location evidence="1">Membrane</location>
    </subcellularLocation>
</comment>
<evidence type="ECO:0000313" key="7">
    <source>
        <dbReference type="Proteomes" id="UP001367676"/>
    </source>
</evidence>
<feature type="transmembrane region" description="Helical" evidence="5">
    <location>
        <begin position="341"/>
        <end position="370"/>
    </location>
</feature>
<evidence type="ECO:0000256" key="2">
    <source>
        <dbReference type="ARBA" id="ARBA00022692"/>
    </source>
</evidence>
<feature type="transmembrane region" description="Helical" evidence="5">
    <location>
        <begin position="204"/>
        <end position="222"/>
    </location>
</feature>